<reference evidence="1 2" key="1">
    <citation type="submission" date="2016-08" db="EMBL/GenBank/DDBJ databases">
        <title>A Parts List for Fungal Cellulosomes Revealed by Comparative Genomics.</title>
        <authorList>
            <consortium name="DOE Joint Genome Institute"/>
            <person name="Haitjema C.H."/>
            <person name="Gilmore S.P."/>
            <person name="Henske J.K."/>
            <person name="Solomon K.V."/>
            <person name="De Groot R."/>
            <person name="Kuo A."/>
            <person name="Mondo S.J."/>
            <person name="Salamov A.A."/>
            <person name="Labutti K."/>
            <person name="Zhao Z."/>
            <person name="Chiniquy J."/>
            <person name="Barry K."/>
            <person name="Brewer H.M."/>
            <person name="Purvine S.O."/>
            <person name="Wright A.T."/>
            <person name="Boxma B."/>
            <person name="Van Alen T."/>
            <person name="Hackstein J.H."/>
            <person name="Baker S.E."/>
            <person name="Grigoriev I.V."/>
            <person name="O'Malley M.A."/>
        </authorList>
    </citation>
    <scope>NUCLEOTIDE SEQUENCE [LARGE SCALE GENOMIC DNA]</scope>
    <source>
        <strain evidence="1 2">G1</strain>
    </source>
</reference>
<dbReference type="OrthoDB" id="10362303at2759"/>
<dbReference type="STRING" id="1754190.A0A1Y2A4E2"/>
<sequence>MNSRKILFKILNLLKENNSIQDYVFYTTKFLGHIDIIHLLYYDLFVNLEKSKYFNQSVEYIEQNLEFINSTKDSILSINYIPAIKNDKTIQMINSIETLIKIIDQNIYLFNSKTASLLTKHRKSLIKLFENIIILFNTILSKKYDRDYNTWLYIDNYLEEAKELADSYSCIEGYKEISKAYSTIAIKLYKNKYYKESISLFEFSYKTLLKIKERSFELANTLDMLAICYYYIHEKETAKNTLIDSFLRIPLDEYKKFNHKNIESNNLLSKIIEHYVRFSVSSKNSDKSYTFIDDILIKYPCEKKEFENFILNIMKYELELLQSLEEKYNTEKEQFKLIDHMLKYYDENLNPFCCSKLQLKKLHLFQVLKPKDIEAHLELSYSIIDLLKKENYQNDNNKKNQRNNYLSLAYSIYGIIVNQSKDKQIKYFKIALKTWHKLFTSLTKYKNDREIINSYIDNLEQTYSFISYLADYFDLYGNFKYRIYTLQALLIFNELIGKDKKGNNDFNK</sequence>
<dbReference type="AlphaFoldDB" id="A0A1Y2A4E2"/>
<organism evidence="1 2">
    <name type="scientific">Neocallimastix californiae</name>
    <dbReference type="NCBI Taxonomy" id="1754190"/>
    <lineage>
        <taxon>Eukaryota</taxon>
        <taxon>Fungi</taxon>
        <taxon>Fungi incertae sedis</taxon>
        <taxon>Chytridiomycota</taxon>
        <taxon>Chytridiomycota incertae sedis</taxon>
        <taxon>Neocallimastigomycetes</taxon>
        <taxon>Neocallimastigales</taxon>
        <taxon>Neocallimastigaceae</taxon>
        <taxon>Neocallimastix</taxon>
    </lineage>
</organism>
<gene>
    <name evidence="1" type="ORF">LY90DRAFT_517616</name>
</gene>
<name>A0A1Y2A4E2_9FUNG</name>
<dbReference type="EMBL" id="MCOG01000327">
    <property type="protein sequence ID" value="ORY17382.1"/>
    <property type="molecule type" value="Genomic_DNA"/>
</dbReference>
<evidence type="ECO:0000313" key="2">
    <source>
        <dbReference type="Proteomes" id="UP000193920"/>
    </source>
</evidence>
<dbReference type="Proteomes" id="UP000193920">
    <property type="component" value="Unassembled WGS sequence"/>
</dbReference>
<accession>A0A1Y2A4E2</accession>
<keyword evidence="2" id="KW-1185">Reference proteome</keyword>
<protein>
    <submittedName>
        <fullName evidence="1">Uncharacterized protein</fullName>
    </submittedName>
</protein>
<proteinExistence type="predicted"/>
<comment type="caution">
    <text evidence="1">The sequence shown here is derived from an EMBL/GenBank/DDBJ whole genome shotgun (WGS) entry which is preliminary data.</text>
</comment>
<evidence type="ECO:0000313" key="1">
    <source>
        <dbReference type="EMBL" id="ORY17382.1"/>
    </source>
</evidence>